<organism evidence="10 11">
    <name type="scientific">Luminiphilus syltensis NOR5-1B</name>
    <dbReference type="NCBI Taxonomy" id="565045"/>
    <lineage>
        <taxon>Bacteria</taxon>
        <taxon>Pseudomonadati</taxon>
        <taxon>Pseudomonadota</taxon>
        <taxon>Gammaproteobacteria</taxon>
        <taxon>Cellvibrionales</taxon>
        <taxon>Halieaceae</taxon>
        <taxon>Luminiphilus</taxon>
    </lineage>
</organism>
<evidence type="ECO:0000256" key="3">
    <source>
        <dbReference type="ARBA" id="ARBA00022692"/>
    </source>
</evidence>
<reference evidence="11" key="1">
    <citation type="journal article" date="2013" name="BMC Microbiol.">
        <title>Taxonomy and evolution of bacteriochlorophyll a-containing members of the OM60/NOR5 clade of marine gammaproteobacteria: description of Luminiphilus syltensis gen. nov., sp. nov., reclassification of Haliea rubra as Pseudohaliea rubra gen. nov., comb. nov., and emendation of Chromatocurvus halotolerans.</title>
        <authorList>
            <person name="Spring S."/>
            <person name="Riedel T."/>
            <person name="Sproer C."/>
            <person name="Yan S."/>
            <person name="Harder J."/>
            <person name="Fuchs B.M."/>
        </authorList>
    </citation>
    <scope>NUCLEOTIDE SEQUENCE [LARGE SCALE GENOMIC DNA]</scope>
    <source>
        <strain evidence="11">NOR51-B</strain>
    </source>
</reference>
<evidence type="ECO:0000313" key="11">
    <source>
        <dbReference type="Proteomes" id="UP000004699"/>
    </source>
</evidence>
<dbReference type="Proteomes" id="UP000004699">
    <property type="component" value="Unassembled WGS sequence"/>
</dbReference>
<dbReference type="HOGENOM" id="CLU_000604_8_0_6"/>
<keyword evidence="5 7" id="KW-0472">Membrane</keyword>
<keyword evidence="2" id="KW-1003">Cell membrane</keyword>
<feature type="domain" description="MacB-like periplasmic core" evidence="9">
    <location>
        <begin position="23"/>
        <end position="241"/>
    </location>
</feature>
<evidence type="ECO:0000259" key="9">
    <source>
        <dbReference type="Pfam" id="PF12704"/>
    </source>
</evidence>
<keyword evidence="11" id="KW-1185">Reference proteome</keyword>
<name>B8KV99_9GAMM</name>
<dbReference type="PANTHER" id="PTHR30572">
    <property type="entry name" value="MEMBRANE COMPONENT OF TRANSPORTER-RELATED"/>
    <property type="match status" value="1"/>
</dbReference>
<proteinExistence type="inferred from homology"/>
<sequence>MTLHSRDVMGFATKALLGYPVRTGLMLVAMAIGVGSVLVLTALGEGARGYVTGEFASLGTNMVIVLPGRSETGGMNPGAMFGDTPRDLTLGDASALERSPRVQRVAPLNVGSVSVSYGARSRDVVMLGSTHALLPIRHWRMAQGRFLPLSDIDRALPVAVLGENLRDELFAAEPALGQWIRIADRRFRVIGILASSGQSIGVDTAETIIVPVAAAQQLLNTQSLFRILVEARSREGIEPVKGFVENTIAARHQGERDVTVTTQDAVLSTFDEILSALTIAVGGIAGISLAVAGILIMNVMLVAISERTAEIGLLKAIGATSRQIILFILVEASLLALFGALIGLALGHAGAWAIRLGFPTLPAYPPWWVVFTVVLVAVLTAVIFSLFPARSAAKLNPVLALSRR</sequence>
<keyword evidence="10" id="KW-0547">Nucleotide-binding</keyword>
<evidence type="ECO:0000313" key="10">
    <source>
        <dbReference type="EMBL" id="EED34124.1"/>
    </source>
</evidence>
<dbReference type="AlphaFoldDB" id="B8KV99"/>
<evidence type="ECO:0000256" key="7">
    <source>
        <dbReference type="SAM" id="Phobius"/>
    </source>
</evidence>
<dbReference type="InterPro" id="IPR050250">
    <property type="entry name" value="Macrolide_Exporter_MacB"/>
</dbReference>
<dbReference type="GO" id="GO:0005886">
    <property type="term" value="C:plasma membrane"/>
    <property type="evidence" value="ECO:0007669"/>
    <property type="project" value="UniProtKB-SubCell"/>
</dbReference>
<keyword evidence="3 7" id="KW-0812">Transmembrane</keyword>
<feature type="transmembrane region" description="Helical" evidence="7">
    <location>
        <begin position="367"/>
        <end position="387"/>
    </location>
</feature>
<accession>B8KV99</accession>
<dbReference type="Pfam" id="PF02687">
    <property type="entry name" value="FtsX"/>
    <property type="match status" value="1"/>
</dbReference>
<dbReference type="InterPro" id="IPR025857">
    <property type="entry name" value="MacB_PCD"/>
</dbReference>
<dbReference type="InterPro" id="IPR003838">
    <property type="entry name" value="ABC3_permease_C"/>
</dbReference>
<dbReference type="STRING" id="565045.NOR51B_61"/>
<dbReference type="EMBL" id="DS999411">
    <property type="protein sequence ID" value="EED34124.1"/>
    <property type="molecule type" value="Genomic_DNA"/>
</dbReference>
<feature type="transmembrane region" description="Helical" evidence="7">
    <location>
        <begin position="324"/>
        <end position="347"/>
    </location>
</feature>
<protein>
    <submittedName>
        <fullName evidence="10">Macrolide export ATP-binding/permease protein MacB</fullName>
    </submittedName>
</protein>
<evidence type="ECO:0000256" key="2">
    <source>
        <dbReference type="ARBA" id="ARBA00022475"/>
    </source>
</evidence>
<evidence type="ECO:0000259" key="8">
    <source>
        <dbReference type="Pfam" id="PF02687"/>
    </source>
</evidence>
<feature type="domain" description="ABC3 transporter permease C-terminal" evidence="8">
    <location>
        <begin position="284"/>
        <end position="397"/>
    </location>
</feature>
<keyword evidence="10" id="KW-0067">ATP-binding</keyword>
<evidence type="ECO:0000256" key="5">
    <source>
        <dbReference type="ARBA" id="ARBA00023136"/>
    </source>
</evidence>
<gene>
    <name evidence="10" type="ORF">NOR51B_61</name>
</gene>
<dbReference type="RefSeq" id="WP_009018872.1">
    <property type="nucleotide sequence ID" value="NZ_DS999411.1"/>
</dbReference>
<dbReference type="Pfam" id="PF12704">
    <property type="entry name" value="MacB_PCD"/>
    <property type="match status" value="1"/>
</dbReference>
<comment type="similarity">
    <text evidence="6">Belongs to the ABC-4 integral membrane protein family.</text>
</comment>
<dbReference type="eggNOG" id="COG0577">
    <property type="taxonomic scope" value="Bacteria"/>
</dbReference>
<comment type="subcellular location">
    <subcellularLocation>
        <location evidence="1">Cell membrane</location>
        <topology evidence="1">Multi-pass membrane protein</topology>
    </subcellularLocation>
</comment>
<evidence type="ECO:0000256" key="1">
    <source>
        <dbReference type="ARBA" id="ARBA00004651"/>
    </source>
</evidence>
<evidence type="ECO:0000256" key="6">
    <source>
        <dbReference type="ARBA" id="ARBA00038076"/>
    </source>
</evidence>
<dbReference type="GO" id="GO:0022857">
    <property type="term" value="F:transmembrane transporter activity"/>
    <property type="evidence" value="ECO:0007669"/>
    <property type="project" value="TreeGrafter"/>
</dbReference>
<dbReference type="GO" id="GO:0005524">
    <property type="term" value="F:ATP binding"/>
    <property type="evidence" value="ECO:0007669"/>
    <property type="project" value="UniProtKB-KW"/>
</dbReference>
<keyword evidence="4 7" id="KW-1133">Transmembrane helix</keyword>
<feature type="transmembrane region" description="Helical" evidence="7">
    <location>
        <begin position="273"/>
        <end position="303"/>
    </location>
</feature>
<evidence type="ECO:0000256" key="4">
    <source>
        <dbReference type="ARBA" id="ARBA00022989"/>
    </source>
</evidence>
<feature type="transmembrane region" description="Helical" evidence="7">
    <location>
        <begin position="21"/>
        <end position="43"/>
    </location>
</feature>
<dbReference type="PANTHER" id="PTHR30572:SF4">
    <property type="entry name" value="ABC TRANSPORTER PERMEASE YTRF"/>
    <property type="match status" value="1"/>
</dbReference>